<organism evidence="1 2">
    <name type="scientific">Thermogutta terrifontis</name>
    <dbReference type="NCBI Taxonomy" id="1331910"/>
    <lineage>
        <taxon>Bacteria</taxon>
        <taxon>Pseudomonadati</taxon>
        <taxon>Planctomycetota</taxon>
        <taxon>Planctomycetia</taxon>
        <taxon>Pirellulales</taxon>
        <taxon>Thermoguttaceae</taxon>
        <taxon>Thermogutta</taxon>
    </lineage>
</organism>
<dbReference type="KEGG" id="ttf:THTE_3568"/>
<name>A0A286RJM4_9BACT</name>
<evidence type="ECO:0000313" key="2">
    <source>
        <dbReference type="Proteomes" id="UP000215086"/>
    </source>
</evidence>
<evidence type="ECO:0000313" key="1">
    <source>
        <dbReference type="EMBL" id="ASV76169.1"/>
    </source>
</evidence>
<proteinExistence type="predicted"/>
<accession>A0A286RJM4</accession>
<gene>
    <name evidence="1" type="ORF">THTE_3568</name>
</gene>
<reference evidence="1 2" key="1">
    <citation type="journal article" name="Front. Microbiol.">
        <title>Sugar Metabolism of the First Thermophilic Planctomycete Thermogutta terrifontis: Comparative Genomic and Transcriptomic Approaches.</title>
        <authorList>
            <person name="Elcheninov A.G."/>
            <person name="Menzel P."/>
            <person name="Gudbergsdottir S.R."/>
            <person name="Slesarev A.I."/>
            <person name="Kadnikov V.V."/>
            <person name="Krogh A."/>
            <person name="Bonch-Osmolovskaya E.A."/>
            <person name="Peng X."/>
            <person name="Kublanov I.V."/>
        </authorList>
    </citation>
    <scope>NUCLEOTIDE SEQUENCE [LARGE SCALE GENOMIC DNA]</scope>
    <source>
        <strain evidence="1 2">R1</strain>
    </source>
</reference>
<dbReference type="EMBL" id="CP018477">
    <property type="protein sequence ID" value="ASV76169.1"/>
    <property type="molecule type" value="Genomic_DNA"/>
</dbReference>
<dbReference type="AlphaFoldDB" id="A0A286RJM4"/>
<keyword evidence="2" id="KW-1185">Reference proteome</keyword>
<protein>
    <submittedName>
        <fullName evidence="1">Uncharacterized protein</fullName>
    </submittedName>
</protein>
<dbReference type="Proteomes" id="UP000215086">
    <property type="component" value="Chromosome"/>
</dbReference>
<sequence>MLRFAKVSQSADWTLVGRHETADQLRGFPLATYWARPRAIFIFAKPVTCRERKVLAGQLMNCSYRWRRRGGNGPSDSRMIRMQPVCLLGVQPGPMGGTPSTASVEHGRAHLPCPVSLM</sequence>